<dbReference type="InParanoid" id="A0A6I8U504"/>
<dbReference type="Pfam" id="PF04500">
    <property type="entry name" value="FLYWCH"/>
    <property type="match status" value="1"/>
</dbReference>
<evidence type="ECO:0000256" key="4">
    <source>
        <dbReference type="ARBA" id="ARBA00023125"/>
    </source>
</evidence>
<feature type="region of interest" description="Disordered" evidence="5">
    <location>
        <begin position="1363"/>
        <end position="1401"/>
    </location>
</feature>
<feature type="compositionally biased region" description="Basic and acidic residues" evidence="5">
    <location>
        <begin position="946"/>
        <end position="958"/>
    </location>
</feature>
<evidence type="ECO:0000256" key="5">
    <source>
        <dbReference type="SAM" id="MobiDB-lite"/>
    </source>
</evidence>
<organism evidence="6 7">
    <name type="scientific">Aedes aegypti</name>
    <name type="common">Yellowfever mosquito</name>
    <name type="synonym">Culex aegypti</name>
    <dbReference type="NCBI Taxonomy" id="7159"/>
    <lineage>
        <taxon>Eukaryota</taxon>
        <taxon>Metazoa</taxon>
        <taxon>Ecdysozoa</taxon>
        <taxon>Arthropoda</taxon>
        <taxon>Hexapoda</taxon>
        <taxon>Insecta</taxon>
        <taxon>Pterygota</taxon>
        <taxon>Neoptera</taxon>
        <taxon>Endopterygota</taxon>
        <taxon>Diptera</taxon>
        <taxon>Nematocera</taxon>
        <taxon>Culicoidea</taxon>
        <taxon>Culicidae</taxon>
        <taxon>Culicinae</taxon>
        <taxon>Aedini</taxon>
        <taxon>Aedes</taxon>
        <taxon>Stegomyia</taxon>
    </lineage>
</organism>
<keyword evidence="4" id="KW-0238">DNA-binding</keyword>
<dbReference type="SUPFAM" id="SSF57716">
    <property type="entry name" value="Glucocorticoid receptor-like (DNA-binding domain)"/>
    <property type="match status" value="2"/>
</dbReference>
<dbReference type="SMART" id="SM00868">
    <property type="entry name" value="zf-AD"/>
    <property type="match status" value="1"/>
</dbReference>
<feature type="region of interest" description="Disordered" evidence="5">
    <location>
        <begin position="879"/>
        <end position="909"/>
    </location>
</feature>
<dbReference type="PROSITE" id="PS50950">
    <property type="entry name" value="ZF_THAP"/>
    <property type="match status" value="1"/>
</dbReference>
<proteinExistence type="predicted"/>
<dbReference type="OrthoDB" id="7763964at2759"/>
<dbReference type="GO" id="GO:0008270">
    <property type="term" value="F:zinc ion binding"/>
    <property type="evidence" value="ECO:0007669"/>
    <property type="project" value="UniProtKB-UniRule"/>
</dbReference>
<dbReference type="Gene3D" id="2.20.25.240">
    <property type="match status" value="2"/>
</dbReference>
<feature type="compositionally biased region" description="Acidic residues" evidence="5">
    <location>
        <begin position="1311"/>
        <end position="1321"/>
    </location>
</feature>
<dbReference type="InterPro" id="IPR012934">
    <property type="entry name" value="Znf_AD"/>
</dbReference>
<dbReference type="PROSITE" id="PS51915">
    <property type="entry name" value="ZAD"/>
    <property type="match status" value="1"/>
</dbReference>
<evidence type="ECO:0000256" key="1">
    <source>
        <dbReference type="ARBA" id="ARBA00022723"/>
    </source>
</evidence>
<feature type="compositionally biased region" description="Basic and acidic residues" evidence="5">
    <location>
        <begin position="1642"/>
        <end position="1651"/>
    </location>
</feature>
<keyword evidence="7" id="KW-1185">Reference proteome</keyword>
<sequence>MTTNSGGLSTGVVKCCVQGCPSMYGEVGKSFHRFPTINTARDVLRRELWVEAVGLPNDKNIIDMSIICGKHFEKGKPSLPMEIRAPNWLPSLHLKSGPEMVSMTNPVNNSVAETPLVTASIVVPPQREAVPIVPIMGPQSVPKDFNLPEFCRLCLAEGVQMVFPKDSRVYDQLASKISDHLRLTITVGELTRSLICKKCYENLEQFHQFRARCARQDMYLNMRKSLEPERKQPLRYKDNWYWYSCLGNNMNSVIWGCSVVCCPAFIVSHPSGRICSRFANHQHKQKMEDVKAVYCNGEYVFDGYRYSFELINRNRTLTFSCRSLKDPHNECRALLTSNDRSEVLSVGQHNHEREIIIESAVKDSVDGAKRSITLIRGFDQEIVFCQGFWYTTVAEQSNVSEWKCVRTDCTSTITMVNGTVQYFGTHCHLPVFLKWGAEEDKTIEPKTTTLMKVINPLPVLPKPTSTIQAIPPVALRESTTIVHSGLPTVTTPASTTELGASTMMTDIKTEPQELQIASVSSLATHVPPAPVRPQLNQPLVVSAAAMTPRITPPLPTKKLPNVSIRPNHHIQVMKRTIAPTVRVVPPARPKLVIPVHPPPRTSIIPSPVPTPDTTSSVTDQPPTMPKILHVMSLNLAHQPETTIAAEVPPDPVPQTLTTADGWDGMVSQIKLEPDPFPEDEPETITDEILPTVASTTTTIPVQSVSIDQNVNLPKPPPLTPRPMMLVSSASVSTNNTLDVTALDPDCMDGLETTVPTTTTTENMASAQETMPVEEDDDGLHDLQDDDEIPPIVPIDADIVSRIIGSEYTTRVLPNGKTQVIRKTILSRGSVPPSSARTTKKNVLPTIANRNEERNLKFYCSYPAATKRINSGAEEVNNSLAKKAKSTESSDPPETAIVDVDKSAAPEDEEIGQTAAEDPIAISIEPHQNQSNDEDSRQSSSSTNDESIARSDTPPKDDESQVQEVQETAPAEEPPAVASDQQSNQADKKPSASKSVQLVKLQRTEQMLSHEGHLYKMKWHNRRHSYWDCMLRDQVNCMAVLETVGEQSRHWRKFGSHNHKVPKPIINDENRSSYRMLTNEGNLPRVKHIPAQSMKISDIQDRVGRMMSVTKRRMFGYSITRIARGVLLKFDGYEYKVTHAIFPGFRWKCVSCISLLETDEKFSICMELATHDHEPTSDVVDLVDLVDRSVEARKPVPPHQSQRSLPQKATIDDRLVAQNNSESVQGHSDGSDDNSSKEAEQTSEDLGRDQEMGGTSTDETSVQHTQTQPNPVASVEEVDPIDAMLQEITGDTGQDSQGLLNPSTGQYSQNNSDDDDDDEEMTLDPSNGEMVKKGDLKRKEARKALLEDIVADEDDDEMEYLDPLTGEMRRKGDQASLATESPPEESTDQNVTGGGPSNDDFEEMIKKDSAKESVDTRKHKKPKKNSLAALKMVVDVHKRLKIPDEQRNFEVLIAPEDSSTCLIRFQKFTYELDVVHDAFSIWKCHLSPQYTCRGKVQLNKDCQEVVVTGVSHCHASDLEDMFTELPQELDGEIMDSDLGSTQSYTFFKRPDYVYQLRLDDGYLYNCLTISKTGVSCWRCADRQAHNCKAMFTMEGKFKSLLRNRFSHPHDPASSEAVESQAEGAEGNRSVDSDGKKGSAKRSAKGENEEDRNKQKRQTL</sequence>
<feature type="compositionally biased region" description="Polar residues" evidence="5">
    <location>
        <begin position="1252"/>
        <end position="1270"/>
    </location>
</feature>
<keyword evidence="1" id="KW-0479">Metal-binding</keyword>
<evidence type="ECO:0000256" key="2">
    <source>
        <dbReference type="ARBA" id="ARBA00022771"/>
    </source>
</evidence>
<dbReference type="SMART" id="SM00980">
    <property type="entry name" value="THAP"/>
    <property type="match status" value="1"/>
</dbReference>
<dbReference type="Pfam" id="PF05485">
    <property type="entry name" value="THAP"/>
    <property type="match status" value="1"/>
</dbReference>
<dbReference type="Proteomes" id="UP000008820">
    <property type="component" value="Chromosome 1"/>
</dbReference>
<feature type="region of interest" description="Disordered" evidence="5">
    <location>
        <begin position="923"/>
        <end position="995"/>
    </location>
</feature>
<protein>
    <submittedName>
        <fullName evidence="6">Uncharacterized protein</fullName>
    </submittedName>
</protein>
<dbReference type="EnsemblMetazoa" id="AAEL022786-RA">
    <property type="protein sequence ID" value="AAEL022786-PA"/>
    <property type="gene ID" value="AAEL022786"/>
</dbReference>
<keyword evidence="3" id="KW-0862">Zinc</keyword>
<dbReference type="Pfam" id="PF07776">
    <property type="entry name" value="zf-AD"/>
    <property type="match status" value="1"/>
</dbReference>
<accession>A0A6I8U504</accession>
<dbReference type="GO" id="GO:0003677">
    <property type="term" value="F:DNA binding"/>
    <property type="evidence" value="ECO:0007669"/>
    <property type="project" value="UniProtKB-UniRule"/>
</dbReference>
<dbReference type="Gene3D" id="3.40.1800.20">
    <property type="match status" value="1"/>
</dbReference>
<feature type="region of interest" description="Disordered" evidence="5">
    <location>
        <begin position="1603"/>
        <end position="1658"/>
    </location>
</feature>
<feature type="compositionally biased region" description="Pro residues" evidence="5">
    <location>
        <begin position="595"/>
        <end position="610"/>
    </location>
</feature>
<dbReference type="GO" id="GO:0005634">
    <property type="term" value="C:nucleus"/>
    <property type="evidence" value="ECO:0007669"/>
    <property type="project" value="InterPro"/>
</dbReference>
<evidence type="ECO:0000313" key="7">
    <source>
        <dbReference type="Proteomes" id="UP000008820"/>
    </source>
</evidence>
<dbReference type="InterPro" id="IPR006612">
    <property type="entry name" value="THAP_Znf"/>
</dbReference>
<reference evidence="6 7" key="1">
    <citation type="submission" date="2017-06" db="EMBL/GenBank/DDBJ databases">
        <title>Aedes aegypti genome working group (AGWG) sequencing and assembly.</title>
        <authorList>
            <consortium name="Aedes aegypti Genome Working Group (AGWG)"/>
            <person name="Matthews B.J."/>
        </authorList>
    </citation>
    <scope>NUCLEOTIDE SEQUENCE [LARGE SCALE GENOMIC DNA]</scope>
    <source>
        <strain evidence="6 7">LVP_AGWG</strain>
    </source>
</reference>
<feature type="region of interest" description="Disordered" evidence="5">
    <location>
        <begin position="592"/>
        <end position="621"/>
    </location>
</feature>
<evidence type="ECO:0000313" key="6">
    <source>
        <dbReference type="EnsemblMetazoa" id="AAEL022786-PA"/>
    </source>
</evidence>
<dbReference type="InterPro" id="IPR007588">
    <property type="entry name" value="Znf_FLYWCH"/>
</dbReference>
<evidence type="ECO:0000256" key="3">
    <source>
        <dbReference type="ARBA" id="ARBA00022833"/>
    </source>
</evidence>
<gene>
    <name evidence="6" type="primary">5564808</name>
</gene>
<keyword evidence="2" id="KW-0863">Zinc-finger</keyword>
<feature type="region of interest" description="Disordered" evidence="5">
    <location>
        <begin position="1220"/>
        <end position="1274"/>
    </location>
</feature>
<feature type="compositionally biased region" description="Low complexity" evidence="5">
    <location>
        <begin position="961"/>
        <end position="977"/>
    </location>
</feature>
<reference evidence="6" key="2">
    <citation type="submission" date="2020-05" db="UniProtKB">
        <authorList>
            <consortium name="EnsemblMetazoa"/>
        </authorList>
    </citation>
    <scope>IDENTIFICATION</scope>
    <source>
        <strain evidence="6">LVP_AGWG</strain>
    </source>
</reference>
<feature type="compositionally biased region" description="Basic and acidic residues" evidence="5">
    <location>
        <begin position="1233"/>
        <end position="1250"/>
    </location>
</feature>
<name>A0A6I8U504_AEDAE</name>
<feature type="compositionally biased region" description="Polar residues" evidence="5">
    <location>
        <begin position="1289"/>
        <end position="1310"/>
    </location>
</feature>
<feature type="compositionally biased region" description="Low complexity" evidence="5">
    <location>
        <begin position="611"/>
        <end position="621"/>
    </location>
</feature>
<feature type="region of interest" description="Disordered" evidence="5">
    <location>
        <begin position="1289"/>
        <end position="1336"/>
    </location>
</feature>